<sequence>MTDSADAALKVYVGCAPPQHVAAQVLAHSILRHASLPVEILRLDDCLAGQPVPASGHTLFSLQRFFIPQLSGHHGLAVYLDSDMLVFHDLCELLELRAVGSAVSSAEAPPESGRRRQFSVMVIDCALARWDPVEIHRLAQQRYREVMTELEFEPSKTVCLPYTWNSLERFEPGKTRLLHFTAMNLQPWLSSRNPLAPVWMDALFLALQDHFVSADAVRDGIRQGWFRPGLLWQVEHGERDPRQLPLRLRLAEAVYRPPHRPALLTAARQRLTRALKRA</sequence>
<dbReference type="EMBL" id="BAAAEW010000008">
    <property type="protein sequence ID" value="GAA0748855.1"/>
    <property type="molecule type" value="Genomic_DNA"/>
</dbReference>
<dbReference type="Gene3D" id="3.90.550.10">
    <property type="entry name" value="Spore Coat Polysaccharide Biosynthesis Protein SpsA, Chain A"/>
    <property type="match status" value="1"/>
</dbReference>
<evidence type="ECO:0008006" key="3">
    <source>
        <dbReference type="Google" id="ProtNLM"/>
    </source>
</evidence>
<dbReference type="InterPro" id="IPR029044">
    <property type="entry name" value="Nucleotide-diphossugar_trans"/>
</dbReference>
<name>A0ABN1JXW1_9BURK</name>
<proteinExistence type="predicted"/>
<dbReference type="SUPFAM" id="SSF53448">
    <property type="entry name" value="Nucleotide-diphospho-sugar transferases"/>
    <property type="match status" value="1"/>
</dbReference>
<comment type="caution">
    <text evidence="1">The sequence shown here is derived from an EMBL/GenBank/DDBJ whole genome shotgun (WGS) entry which is preliminary data.</text>
</comment>
<organism evidence="1 2">
    <name type="scientific">Ideonella azotifigens</name>
    <dbReference type="NCBI Taxonomy" id="513160"/>
    <lineage>
        <taxon>Bacteria</taxon>
        <taxon>Pseudomonadati</taxon>
        <taxon>Pseudomonadota</taxon>
        <taxon>Betaproteobacteria</taxon>
        <taxon>Burkholderiales</taxon>
        <taxon>Sphaerotilaceae</taxon>
        <taxon>Ideonella</taxon>
    </lineage>
</organism>
<evidence type="ECO:0000313" key="1">
    <source>
        <dbReference type="EMBL" id="GAA0748855.1"/>
    </source>
</evidence>
<protein>
    <recommendedName>
        <fullName evidence="3">Glycosyl transferase</fullName>
    </recommendedName>
</protein>
<dbReference type="RefSeq" id="WP_141286055.1">
    <property type="nucleotide sequence ID" value="NZ_BAAAEW010000008.1"/>
</dbReference>
<accession>A0ABN1JXW1</accession>
<reference evidence="1 2" key="1">
    <citation type="journal article" date="2019" name="Int. J. Syst. Evol. Microbiol.">
        <title>The Global Catalogue of Microorganisms (GCM) 10K type strain sequencing project: providing services to taxonomists for standard genome sequencing and annotation.</title>
        <authorList>
            <consortium name="The Broad Institute Genomics Platform"/>
            <consortium name="The Broad Institute Genome Sequencing Center for Infectious Disease"/>
            <person name="Wu L."/>
            <person name="Ma J."/>
        </authorList>
    </citation>
    <scope>NUCLEOTIDE SEQUENCE [LARGE SCALE GENOMIC DNA]</scope>
    <source>
        <strain evidence="1 2">JCM 15503</strain>
    </source>
</reference>
<evidence type="ECO:0000313" key="2">
    <source>
        <dbReference type="Proteomes" id="UP001500279"/>
    </source>
</evidence>
<dbReference type="Proteomes" id="UP001500279">
    <property type="component" value="Unassembled WGS sequence"/>
</dbReference>
<keyword evidence="2" id="KW-1185">Reference proteome</keyword>
<gene>
    <name evidence="1" type="ORF">GCM10009107_18900</name>
</gene>